<dbReference type="PANTHER" id="PTHR30461:SF23">
    <property type="entry name" value="DNA RECOMBINASE-RELATED"/>
    <property type="match status" value="1"/>
</dbReference>
<evidence type="ECO:0000256" key="5">
    <source>
        <dbReference type="PROSITE-ProRule" id="PRU10137"/>
    </source>
</evidence>
<proteinExistence type="predicted"/>
<evidence type="ECO:0000259" key="8">
    <source>
        <dbReference type="PROSITE" id="PS51737"/>
    </source>
</evidence>
<name>A0AAD1D8N1_SPHMI</name>
<evidence type="ECO:0000256" key="1">
    <source>
        <dbReference type="ARBA" id="ARBA00022908"/>
    </source>
</evidence>
<evidence type="ECO:0000313" key="9">
    <source>
        <dbReference type="EMBL" id="BBE35565.1"/>
    </source>
</evidence>
<dbReference type="InterPro" id="IPR050639">
    <property type="entry name" value="SSR_resolvase"/>
</dbReference>
<dbReference type="Pfam" id="PF13408">
    <property type="entry name" value="Zn_ribbon_recom"/>
    <property type="match status" value="1"/>
</dbReference>
<dbReference type="CDD" id="cd00338">
    <property type="entry name" value="Ser_Recombinase"/>
    <property type="match status" value="1"/>
</dbReference>
<keyword evidence="1" id="KW-0229">DNA integration</keyword>
<dbReference type="GO" id="GO:0000150">
    <property type="term" value="F:DNA strand exchange activity"/>
    <property type="evidence" value="ECO:0007669"/>
    <property type="project" value="InterPro"/>
</dbReference>
<sequence>MNAKATPALASPGRAALYLRVSTGRQAEHDLSIPDQRRQLRAYCEGKGIAVVAEFVEPGASATDDRRPEFQRMMDAAAEKPAPFDCIIVHSFSRFFRDQFQLEFYVRRLVKSGIRLISITQDLGDDPMSVMMRQIMALFDEYQSKENAKHTLRAMRENARQGYWNGSRPPFGYRIVVAEQRGTRAKKKIEPDPMQTETVRLMFRLARIGNEDGPMGSRQIADYLNAHGIRTQTGGRWGVGAVHQVLTRETYIGRHRFNVSGKRKGERKSEDEIVEMAVEPIIGEEEFAEVQAVMRSRSPQLRAPRFVSAGTLLGGVCFCADCGGAMTLRTSGKGEQYRYYTCCTAARQGKSGCRGRTIPMNELDEMIVSHLEERLLAPDRLEELLSGLLKRREEHTERLRGRIAELRKQAADAEAKLTRLYEVIENGLADLDDPNLKGRIVELKRIRDAARADADRAEGRADDRGNRLTPEFLRRFGIEARKKIRARDGGFRRSHVQALVQRVEVGTDEIRIKGSKPRLLQTLVASGGGYGVETATHGVRSFVPKWLPGPDSNRRPSD</sequence>
<evidence type="ECO:0000256" key="3">
    <source>
        <dbReference type="ARBA" id="ARBA00023172"/>
    </source>
</evidence>
<dbReference type="PANTHER" id="PTHR30461">
    <property type="entry name" value="DNA-INVERTASE FROM LAMBDOID PROPHAGE"/>
    <property type="match status" value="1"/>
</dbReference>
<protein>
    <submittedName>
        <fullName evidence="9">Resolvase</fullName>
    </submittedName>
</protein>
<dbReference type="AlphaFoldDB" id="A0AAD1D8N1"/>
<dbReference type="InterPro" id="IPR006119">
    <property type="entry name" value="Resolv_N"/>
</dbReference>
<feature type="coiled-coil region" evidence="6">
    <location>
        <begin position="389"/>
        <end position="460"/>
    </location>
</feature>
<dbReference type="InterPro" id="IPR006118">
    <property type="entry name" value="Recombinase_CS"/>
</dbReference>
<dbReference type="SMART" id="SM00857">
    <property type="entry name" value="Resolvase"/>
    <property type="match status" value="1"/>
</dbReference>
<reference evidence="9 10" key="1">
    <citation type="submission" date="2018-06" db="EMBL/GenBank/DDBJ databases">
        <title>Complete Genome Sequence of the Microcystin-Degrading Bacterium Sphingosinicella microcystinivorans Strain B-9.</title>
        <authorList>
            <person name="Jin H."/>
            <person name="Nishizawa T."/>
            <person name="Guo Y."/>
            <person name="Nishizawa A."/>
            <person name="Park H."/>
            <person name="Kato H."/>
            <person name="Tsuji K."/>
            <person name="Harada K."/>
        </authorList>
    </citation>
    <scope>NUCLEOTIDE SEQUENCE [LARGE SCALE GENOMIC DNA]</scope>
    <source>
        <strain evidence="9 10">B9</strain>
    </source>
</reference>
<dbReference type="Gene3D" id="3.40.50.1390">
    <property type="entry name" value="Resolvase, N-terminal catalytic domain"/>
    <property type="match status" value="1"/>
</dbReference>
<keyword evidence="2" id="KW-0238">DNA-binding</keyword>
<dbReference type="Proteomes" id="UP000275727">
    <property type="component" value="Chromosome"/>
</dbReference>
<dbReference type="SUPFAM" id="SSF53041">
    <property type="entry name" value="Resolvase-like"/>
    <property type="match status" value="1"/>
</dbReference>
<dbReference type="InterPro" id="IPR011109">
    <property type="entry name" value="DNA_bind_recombinase_dom"/>
</dbReference>
<dbReference type="InterPro" id="IPR036162">
    <property type="entry name" value="Resolvase-like_N_sf"/>
</dbReference>
<keyword evidence="3" id="KW-0233">DNA recombination</keyword>
<feature type="domain" description="Resolvase/invertase-type recombinase catalytic" evidence="7">
    <location>
        <begin position="14"/>
        <end position="166"/>
    </location>
</feature>
<dbReference type="KEGG" id="smic:SmB9_32230"/>
<dbReference type="EMBL" id="AP018711">
    <property type="protein sequence ID" value="BBE35565.1"/>
    <property type="molecule type" value="Genomic_DNA"/>
</dbReference>
<feature type="active site" description="O-(5'-phospho-DNA)-serine intermediate" evidence="4 5">
    <location>
        <position position="22"/>
    </location>
</feature>
<organism evidence="9 10">
    <name type="scientific">Sphingosinicella microcystinivorans</name>
    <dbReference type="NCBI Taxonomy" id="335406"/>
    <lineage>
        <taxon>Bacteria</taxon>
        <taxon>Pseudomonadati</taxon>
        <taxon>Pseudomonadota</taxon>
        <taxon>Alphaproteobacteria</taxon>
        <taxon>Sphingomonadales</taxon>
        <taxon>Sphingosinicellaceae</taxon>
        <taxon>Sphingosinicella</taxon>
    </lineage>
</organism>
<dbReference type="InterPro" id="IPR025827">
    <property type="entry name" value="Zn_ribbon_recom_dom"/>
</dbReference>
<keyword evidence="6" id="KW-0175">Coiled coil</keyword>
<accession>A0AAD1D8N1</accession>
<dbReference type="GO" id="GO:0015074">
    <property type="term" value="P:DNA integration"/>
    <property type="evidence" value="ECO:0007669"/>
    <property type="project" value="UniProtKB-KW"/>
</dbReference>
<gene>
    <name evidence="9" type="primary">ccrB</name>
    <name evidence="9" type="ORF">SmB9_32230</name>
</gene>
<dbReference type="InterPro" id="IPR038109">
    <property type="entry name" value="DNA_bind_recomb_sf"/>
</dbReference>
<dbReference type="PROSITE" id="PS00397">
    <property type="entry name" value="RECOMBINASES_1"/>
    <property type="match status" value="1"/>
</dbReference>
<evidence type="ECO:0000256" key="2">
    <source>
        <dbReference type="ARBA" id="ARBA00023125"/>
    </source>
</evidence>
<evidence type="ECO:0000256" key="6">
    <source>
        <dbReference type="SAM" id="Coils"/>
    </source>
</evidence>
<dbReference type="Pfam" id="PF07508">
    <property type="entry name" value="Recombinase"/>
    <property type="match status" value="1"/>
</dbReference>
<dbReference type="PROSITE" id="PS51736">
    <property type="entry name" value="RECOMBINASES_3"/>
    <property type="match status" value="1"/>
</dbReference>
<dbReference type="Gene3D" id="3.90.1750.20">
    <property type="entry name" value="Putative Large Serine Recombinase, Chain B, Domain 2"/>
    <property type="match status" value="1"/>
</dbReference>
<dbReference type="GO" id="GO:0003677">
    <property type="term" value="F:DNA binding"/>
    <property type="evidence" value="ECO:0007669"/>
    <property type="project" value="UniProtKB-KW"/>
</dbReference>
<feature type="domain" description="Recombinase" evidence="8">
    <location>
        <begin position="170"/>
        <end position="300"/>
    </location>
</feature>
<dbReference type="PROSITE" id="PS51737">
    <property type="entry name" value="RECOMBINASE_DNA_BIND"/>
    <property type="match status" value="1"/>
</dbReference>
<dbReference type="Pfam" id="PF00239">
    <property type="entry name" value="Resolvase"/>
    <property type="match status" value="1"/>
</dbReference>
<evidence type="ECO:0000313" key="10">
    <source>
        <dbReference type="Proteomes" id="UP000275727"/>
    </source>
</evidence>
<dbReference type="RefSeq" id="WP_121053154.1">
    <property type="nucleotide sequence ID" value="NZ_AP018711.1"/>
</dbReference>
<evidence type="ECO:0000259" key="7">
    <source>
        <dbReference type="PROSITE" id="PS51736"/>
    </source>
</evidence>
<evidence type="ECO:0000256" key="4">
    <source>
        <dbReference type="PIRSR" id="PIRSR606118-50"/>
    </source>
</evidence>